<dbReference type="SUPFAM" id="SSF51735">
    <property type="entry name" value="NAD(P)-binding Rossmann-fold domains"/>
    <property type="match status" value="1"/>
</dbReference>
<keyword evidence="2" id="KW-0560">Oxidoreductase</keyword>
<name>A0A1E2V6L6_9GAMM</name>
<dbReference type="InterPro" id="IPR036291">
    <property type="entry name" value="NAD(P)-bd_dom_sf"/>
</dbReference>
<organism evidence="3 4">
    <name type="scientific">Terasakiispira papahanaumokuakeensis</name>
    <dbReference type="NCBI Taxonomy" id="197479"/>
    <lineage>
        <taxon>Bacteria</taxon>
        <taxon>Pseudomonadati</taxon>
        <taxon>Pseudomonadota</taxon>
        <taxon>Gammaproteobacteria</taxon>
        <taxon>Oceanospirillales</taxon>
        <taxon>Terasakiispira</taxon>
    </lineage>
</organism>
<dbReference type="Proteomes" id="UP000094291">
    <property type="component" value="Unassembled WGS sequence"/>
</dbReference>
<dbReference type="RefSeq" id="WP_068996689.1">
    <property type="nucleotide sequence ID" value="NZ_MDTQ01000001.1"/>
</dbReference>
<dbReference type="STRING" id="197479.BFW38_00860"/>
<evidence type="ECO:0000256" key="2">
    <source>
        <dbReference type="ARBA" id="ARBA00023002"/>
    </source>
</evidence>
<dbReference type="Pfam" id="PF13561">
    <property type="entry name" value="adh_short_C2"/>
    <property type="match status" value="1"/>
</dbReference>
<dbReference type="OrthoDB" id="20590at2"/>
<dbReference type="PROSITE" id="PS00061">
    <property type="entry name" value="ADH_SHORT"/>
    <property type="match status" value="1"/>
</dbReference>
<dbReference type="InterPro" id="IPR020904">
    <property type="entry name" value="Sc_DH/Rdtase_CS"/>
</dbReference>
<comment type="similarity">
    <text evidence="1">Belongs to the short-chain dehydrogenases/reductases (SDR) family.</text>
</comment>
<reference evidence="3 4" key="1">
    <citation type="submission" date="2016-08" db="EMBL/GenBank/DDBJ databases">
        <authorList>
            <person name="Seilhamer J.J."/>
        </authorList>
    </citation>
    <scope>NUCLEOTIDE SEQUENCE [LARGE SCALE GENOMIC DNA]</scope>
    <source>
        <strain evidence="3 4">PH27A</strain>
    </source>
</reference>
<dbReference type="Gene3D" id="3.40.50.720">
    <property type="entry name" value="NAD(P)-binding Rossmann-like Domain"/>
    <property type="match status" value="1"/>
</dbReference>
<evidence type="ECO:0000313" key="4">
    <source>
        <dbReference type="Proteomes" id="UP000094291"/>
    </source>
</evidence>
<sequence length="246" mass="25427">MNRFEGKRILITGATRGVGRAGALRMAAEGGEIIATGRDAAELDRLRQSLPSHATVLHNDAADPAAAEALAMQVAQIGPLDGLWLNAGFACVGEIDAVTSESFDHLMNANLKGPVLQMAALKQHLKSGASVVLTSSTSTYEGAAAASLYTAAKGALVAVARCWASALGPEQIRVNTLVPGPIDTGFRDFMPADFRADFETGVLSRLALPRIGTAEEAAAVAAFLLSDDAAFVTGSQYAVDGGLTMI</sequence>
<proteinExistence type="inferred from homology"/>
<dbReference type="CDD" id="cd05233">
    <property type="entry name" value="SDR_c"/>
    <property type="match status" value="1"/>
</dbReference>
<dbReference type="InterPro" id="IPR002347">
    <property type="entry name" value="SDR_fam"/>
</dbReference>
<evidence type="ECO:0000256" key="1">
    <source>
        <dbReference type="ARBA" id="ARBA00006484"/>
    </source>
</evidence>
<dbReference type="AlphaFoldDB" id="A0A1E2V6L6"/>
<keyword evidence="4" id="KW-1185">Reference proteome</keyword>
<dbReference type="PANTHER" id="PTHR43477:SF1">
    <property type="entry name" value="DIHYDROANTICAPSIN 7-DEHYDROGENASE"/>
    <property type="match status" value="1"/>
</dbReference>
<dbReference type="PRINTS" id="PR00081">
    <property type="entry name" value="GDHRDH"/>
</dbReference>
<protein>
    <submittedName>
        <fullName evidence="3">Oxidoreductase</fullName>
    </submittedName>
</protein>
<dbReference type="GO" id="GO:0016491">
    <property type="term" value="F:oxidoreductase activity"/>
    <property type="evidence" value="ECO:0007669"/>
    <property type="project" value="UniProtKB-KW"/>
</dbReference>
<accession>A0A1E2V6L6</accession>
<gene>
    <name evidence="3" type="ORF">BFW38_00860</name>
</gene>
<comment type="caution">
    <text evidence="3">The sequence shown here is derived from an EMBL/GenBank/DDBJ whole genome shotgun (WGS) entry which is preliminary data.</text>
</comment>
<dbReference type="PANTHER" id="PTHR43477">
    <property type="entry name" value="DIHYDROANTICAPSIN 7-DEHYDROGENASE"/>
    <property type="match status" value="1"/>
</dbReference>
<evidence type="ECO:0000313" key="3">
    <source>
        <dbReference type="EMBL" id="ODC02305.1"/>
    </source>
</evidence>
<dbReference type="InterPro" id="IPR051122">
    <property type="entry name" value="SDR_DHRS6-like"/>
</dbReference>
<dbReference type="FunFam" id="3.40.50.720:FF:000084">
    <property type="entry name" value="Short-chain dehydrogenase reductase"/>
    <property type="match status" value="1"/>
</dbReference>
<dbReference type="EMBL" id="MDTQ01000001">
    <property type="protein sequence ID" value="ODC02305.1"/>
    <property type="molecule type" value="Genomic_DNA"/>
</dbReference>